<name>J3LC75_ORYBR</name>
<organism evidence="1">
    <name type="scientific">Oryza brachyantha</name>
    <name type="common">malo sina</name>
    <dbReference type="NCBI Taxonomy" id="4533"/>
    <lineage>
        <taxon>Eukaryota</taxon>
        <taxon>Viridiplantae</taxon>
        <taxon>Streptophyta</taxon>
        <taxon>Embryophyta</taxon>
        <taxon>Tracheophyta</taxon>
        <taxon>Spermatophyta</taxon>
        <taxon>Magnoliopsida</taxon>
        <taxon>Liliopsida</taxon>
        <taxon>Poales</taxon>
        <taxon>Poaceae</taxon>
        <taxon>BOP clade</taxon>
        <taxon>Oryzoideae</taxon>
        <taxon>Oryzeae</taxon>
        <taxon>Oryzinae</taxon>
        <taxon>Oryza</taxon>
    </lineage>
</organism>
<dbReference type="Proteomes" id="UP000006038">
    <property type="component" value="Unassembled WGS sequence"/>
</dbReference>
<evidence type="ECO:0000313" key="1">
    <source>
        <dbReference type="EnsemblPlants" id="OB02G22420.1"/>
    </source>
</evidence>
<dbReference type="EnsemblPlants" id="OB02G22420.1">
    <property type="protein sequence ID" value="OB02G22420.1"/>
    <property type="gene ID" value="OB02G22420"/>
</dbReference>
<sequence>MAIKDRFSGNPEGLTRTNHKPEWATVLAPSQRRSLSKSLPKFLVGKGGRDGVWTGHRGVTMTSAASGFTKAQEGTTRLGLKEGVKPEVRLFLDTLLHSLFLLPWVLLIEYGDVCHPIDVTRTFVVAVVRKSFRSSVKIEESSSTRGEESGVRYFKRRAQGEDGVV</sequence>
<protein>
    <submittedName>
        <fullName evidence="1">Uncharacterized protein</fullName>
    </submittedName>
</protein>
<keyword evidence="2" id="KW-1185">Reference proteome</keyword>
<proteinExistence type="predicted"/>
<dbReference type="Gramene" id="OB02G22420.1">
    <property type="protein sequence ID" value="OB02G22420.1"/>
    <property type="gene ID" value="OB02G22420"/>
</dbReference>
<dbReference type="HOGENOM" id="CLU_1858322_0_0_1"/>
<reference evidence="1" key="1">
    <citation type="submission" date="2013-04" db="UniProtKB">
        <authorList>
            <consortium name="EnsemblPlants"/>
        </authorList>
    </citation>
    <scope>IDENTIFICATION</scope>
</reference>
<accession>J3LC75</accession>
<dbReference type="AlphaFoldDB" id="J3LC75"/>
<evidence type="ECO:0000313" key="2">
    <source>
        <dbReference type="Proteomes" id="UP000006038"/>
    </source>
</evidence>